<organism evidence="7">
    <name type="scientific">Varnsen partiti-like virus</name>
    <dbReference type="NCBI Taxonomy" id="2716667"/>
    <lineage>
        <taxon>Viruses</taxon>
        <taxon>Riboviria</taxon>
        <taxon>Orthornavirae</taxon>
        <taxon>Pisuviricota</taxon>
        <taxon>Duplopiviricetes</taxon>
        <taxon>Durnavirales</taxon>
        <taxon>Partitiviridae</taxon>
    </lineage>
</organism>
<sequence>MYIARGKGFEPPQPSPYLSSFHPLCGNYTGSEVALSLIREDIKQNRMNEHAQQPNDRLMTYAIQRAFHAFKLPNKPPLLHLSDVFQQDLPIWNSSPGLQWNQCGYRTMGDIRRDPDAIKRIRYFWYQIKTGHDIRLSHCCAYVRSHICERGESKVRVVWGYPATVTFGEAVFAVPLIRAYRKHPILQRFRGTQFLGIDFSEFDNSLPSWLMKAAFSILAYNLDFTRYQDHGIPHTDRAITMWETITDYFIHTRIMMCNGKLYRKKSGLASGSYFTQLVGSICNYILLTYAALKCHVRFENLFVFGNDSVMSTCDRFTPDHIQEVLDGLGMTFNVAKSPISRNISYLPFLGYGISNGYPPLIDIFK</sequence>
<dbReference type="GO" id="GO:0039694">
    <property type="term" value="P:viral RNA genome replication"/>
    <property type="evidence" value="ECO:0007669"/>
    <property type="project" value="InterPro"/>
</dbReference>
<dbReference type="InterPro" id="IPR001205">
    <property type="entry name" value="RNA-dir_pol_C"/>
</dbReference>
<dbReference type="GO" id="GO:0006351">
    <property type="term" value="P:DNA-templated transcription"/>
    <property type="evidence" value="ECO:0007669"/>
    <property type="project" value="InterPro"/>
</dbReference>
<evidence type="ECO:0000313" key="7">
    <source>
        <dbReference type="EMBL" id="QIJ70087.1"/>
    </source>
</evidence>
<dbReference type="PROSITE" id="PS50507">
    <property type="entry name" value="RDRP_SSRNA_POS"/>
    <property type="match status" value="1"/>
</dbReference>
<keyword evidence="1 7" id="KW-0696">RNA-directed RNA polymerase</keyword>
<dbReference type="InterPro" id="IPR043128">
    <property type="entry name" value="Rev_trsase/Diguanyl_cyclase"/>
</dbReference>
<accession>A0A6G7PSP4</accession>
<evidence type="ECO:0000259" key="6">
    <source>
        <dbReference type="PROSITE" id="PS50507"/>
    </source>
</evidence>
<keyword evidence="2" id="KW-0808">Transferase</keyword>
<feature type="domain" description="RdRp catalytic" evidence="6">
    <location>
        <begin position="192"/>
        <end position="320"/>
    </location>
</feature>
<evidence type="ECO:0000256" key="4">
    <source>
        <dbReference type="ARBA" id="ARBA00022741"/>
    </source>
</evidence>
<keyword evidence="5" id="KW-0693">Viral RNA replication</keyword>
<dbReference type="GO" id="GO:0003723">
    <property type="term" value="F:RNA binding"/>
    <property type="evidence" value="ECO:0007669"/>
    <property type="project" value="InterPro"/>
</dbReference>
<keyword evidence="4" id="KW-0547">Nucleotide-binding</keyword>
<reference evidence="7" key="1">
    <citation type="submission" date="2020-02" db="EMBL/GenBank/DDBJ databases">
        <title>Comparative analysis of RNA virome composition in rabbits and associated ectoparasites.</title>
        <authorList>
            <person name="Mahar J.E."/>
            <person name="Shi M."/>
            <person name="Hall R.N."/>
            <person name="Strive T."/>
            <person name="Holmes E.C."/>
        </authorList>
    </citation>
    <scope>NUCLEOTIDE SEQUENCE</scope>
    <source>
        <strain evidence="7">GUNSasp_DN42414-100</strain>
    </source>
</reference>
<dbReference type="Gene3D" id="3.30.70.270">
    <property type="match status" value="1"/>
</dbReference>
<dbReference type="GO" id="GO:0000166">
    <property type="term" value="F:nucleotide binding"/>
    <property type="evidence" value="ECO:0007669"/>
    <property type="project" value="UniProtKB-KW"/>
</dbReference>
<dbReference type="InterPro" id="IPR007094">
    <property type="entry name" value="RNA-dir_pol_PSvirus"/>
</dbReference>
<evidence type="ECO:0000256" key="3">
    <source>
        <dbReference type="ARBA" id="ARBA00022695"/>
    </source>
</evidence>
<dbReference type="SUPFAM" id="SSF56672">
    <property type="entry name" value="DNA/RNA polymerases"/>
    <property type="match status" value="1"/>
</dbReference>
<keyword evidence="3" id="KW-0548">Nucleotidyltransferase</keyword>
<dbReference type="EMBL" id="MT129731">
    <property type="protein sequence ID" value="QIJ70087.1"/>
    <property type="molecule type" value="Genomic_RNA"/>
</dbReference>
<protein>
    <submittedName>
        <fullName evidence="7">RNA-dependent RNA polymerase</fullName>
    </submittedName>
</protein>
<proteinExistence type="predicted"/>
<dbReference type="Pfam" id="PF00680">
    <property type="entry name" value="RdRP_1"/>
    <property type="match status" value="1"/>
</dbReference>
<name>A0A6G7PSP4_9VIRU</name>
<dbReference type="InterPro" id="IPR043502">
    <property type="entry name" value="DNA/RNA_pol_sf"/>
</dbReference>
<dbReference type="GO" id="GO:0003968">
    <property type="term" value="F:RNA-directed RNA polymerase activity"/>
    <property type="evidence" value="ECO:0007669"/>
    <property type="project" value="UniProtKB-KW"/>
</dbReference>
<evidence type="ECO:0000256" key="5">
    <source>
        <dbReference type="ARBA" id="ARBA00022953"/>
    </source>
</evidence>
<evidence type="ECO:0000256" key="1">
    <source>
        <dbReference type="ARBA" id="ARBA00022484"/>
    </source>
</evidence>
<evidence type="ECO:0000256" key="2">
    <source>
        <dbReference type="ARBA" id="ARBA00022679"/>
    </source>
</evidence>